<evidence type="ECO:0000313" key="16">
    <source>
        <dbReference type="Proteomes" id="UP000824219"/>
    </source>
</evidence>
<evidence type="ECO:0000313" key="15">
    <source>
        <dbReference type="EMBL" id="KAG7332617.1"/>
    </source>
</evidence>
<keyword evidence="6" id="KW-0677">Repeat</keyword>
<evidence type="ECO:0000256" key="3">
    <source>
        <dbReference type="ARBA" id="ARBA00022581"/>
    </source>
</evidence>
<dbReference type="GO" id="GO:0007165">
    <property type="term" value="P:signal transduction"/>
    <property type="evidence" value="ECO:0007669"/>
    <property type="project" value="InterPro"/>
</dbReference>
<keyword evidence="3" id="KW-0945">Host-virus interaction</keyword>
<organism evidence="15 16">
    <name type="scientific">Hemibagrus wyckioides</name>
    <dbReference type="NCBI Taxonomy" id="337641"/>
    <lineage>
        <taxon>Eukaryota</taxon>
        <taxon>Metazoa</taxon>
        <taxon>Chordata</taxon>
        <taxon>Craniata</taxon>
        <taxon>Vertebrata</taxon>
        <taxon>Euteleostomi</taxon>
        <taxon>Actinopterygii</taxon>
        <taxon>Neopterygii</taxon>
        <taxon>Teleostei</taxon>
        <taxon>Ostariophysi</taxon>
        <taxon>Siluriformes</taxon>
        <taxon>Bagridae</taxon>
        <taxon>Hemibagrus</taxon>
    </lineage>
</organism>
<dbReference type="GO" id="GO:0006915">
    <property type="term" value="P:apoptotic process"/>
    <property type="evidence" value="ECO:0007669"/>
    <property type="project" value="InterPro"/>
</dbReference>
<comment type="caution">
    <text evidence="15">The sequence shown here is derived from an EMBL/GenBank/DDBJ whole genome shotgun (WGS) entry which is preliminary data.</text>
</comment>
<keyword evidence="16" id="KW-1185">Reference proteome</keyword>
<evidence type="ECO:0000256" key="7">
    <source>
        <dbReference type="ARBA" id="ARBA00022989"/>
    </source>
</evidence>
<proteinExistence type="predicted"/>
<accession>A0A9D3SQB5</accession>
<evidence type="ECO:0000256" key="2">
    <source>
        <dbReference type="ARBA" id="ARBA00022553"/>
    </source>
</evidence>
<keyword evidence="10" id="KW-0675">Receptor</keyword>
<dbReference type="OrthoDB" id="10031141at2759"/>
<evidence type="ECO:0000256" key="12">
    <source>
        <dbReference type="PROSITE-ProRule" id="PRU00206"/>
    </source>
</evidence>
<dbReference type="InterPro" id="IPR001368">
    <property type="entry name" value="TNFR/NGFR_Cys_rich_reg"/>
</dbReference>
<dbReference type="SUPFAM" id="SSF57586">
    <property type="entry name" value="TNF receptor-like"/>
    <property type="match status" value="4"/>
</dbReference>
<dbReference type="GO" id="GO:0006955">
    <property type="term" value="P:immune response"/>
    <property type="evidence" value="ECO:0007669"/>
    <property type="project" value="InterPro"/>
</dbReference>
<dbReference type="InterPro" id="IPR008063">
    <property type="entry name" value="Fas_rcpt"/>
</dbReference>
<dbReference type="GO" id="GO:0004888">
    <property type="term" value="F:transmembrane signaling receptor activity"/>
    <property type="evidence" value="ECO:0007669"/>
    <property type="project" value="InterPro"/>
</dbReference>
<dbReference type="GO" id="GO:0050829">
    <property type="term" value="P:defense response to Gram-negative bacterium"/>
    <property type="evidence" value="ECO:0007669"/>
    <property type="project" value="TreeGrafter"/>
</dbReference>
<reference evidence="15 16" key="1">
    <citation type="submission" date="2021-06" db="EMBL/GenBank/DDBJ databases">
        <title>Chromosome-level genome assembly of the red-tail catfish (Hemibagrus wyckioides).</title>
        <authorList>
            <person name="Shao F."/>
        </authorList>
    </citation>
    <scope>NUCLEOTIDE SEQUENCE [LARGE SCALE GENOMIC DNA]</scope>
    <source>
        <strain evidence="15">EC202008001</strain>
        <tissue evidence="15">Blood</tissue>
    </source>
</reference>
<feature type="domain" description="TNFR-Cys" evidence="14">
    <location>
        <begin position="19"/>
        <end position="63"/>
    </location>
</feature>
<gene>
    <name evidence="15" type="ORF">KOW79_004451</name>
</gene>
<protein>
    <recommendedName>
        <fullName evidence="14">TNFR-Cys domain-containing protein</fullName>
    </recommendedName>
</protein>
<dbReference type="PANTHER" id="PTHR46838">
    <property type="entry name" value="TUMOR NECROSIS FACTOR RECEPTOR SUPERFAMILY MEMBER 14"/>
    <property type="match status" value="1"/>
</dbReference>
<feature type="domain" description="TNFR-Cys" evidence="14">
    <location>
        <begin position="362"/>
        <end position="404"/>
    </location>
</feature>
<dbReference type="Pfam" id="PF00020">
    <property type="entry name" value="TNFR_c6"/>
    <property type="match status" value="4"/>
</dbReference>
<dbReference type="Gene3D" id="2.10.50.10">
    <property type="entry name" value="Tumor Necrosis Factor Receptor, subunit A, domain 2"/>
    <property type="match status" value="6"/>
</dbReference>
<keyword evidence="11" id="KW-0325">Glycoprotein</keyword>
<evidence type="ECO:0000259" key="14">
    <source>
        <dbReference type="PROSITE" id="PS50050"/>
    </source>
</evidence>
<feature type="transmembrane region" description="Helical" evidence="13">
    <location>
        <begin position="156"/>
        <end position="177"/>
    </location>
</feature>
<dbReference type="GO" id="GO:0050830">
    <property type="term" value="P:defense response to Gram-positive bacterium"/>
    <property type="evidence" value="ECO:0007669"/>
    <property type="project" value="TreeGrafter"/>
</dbReference>
<dbReference type="CDD" id="cd13405">
    <property type="entry name" value="TNFRSF14_teleost"/>
    <property type="match status" value="2"/>
</dbReference>
<sequence length="607" mass="66592">MCAPGSHVYRHCTEFVSTTCVPCVDSFTSEPNGLLKCLSCAVCDPGQGLRVKTACTRISDTVCEPLEGFYCTNYEKGSCTQAVEHKKCSAGQYINQKGTADKDTECAGCKNGTYSDGSLENCKQHTKCKDLGLGEIKPGSSTSDAECGNKTNSLQVALIVGIIVFIAVVAVAVVLFFKFRHRIGRCSDRNAEKEQGTEIDEVETPTLRTEFLPPTISQWLKDVMSFLKLEKIRYSIKGNLKKIANRWLPFVKTIGLCQTAKQEKLFCVFLLIASGKSKQIQIFGQGQKSRTGSRESNLTVRMVSSLNHAFIITTVLFLNIELCICTCARAEYEINGECCPMCPSGSRVFRHCTEVISTTCIQCVGSTYTDEPNGLPSCISCTVCDAGQGLRVKASCTHTSDTVCEPLEGFHCIEEYRGGCRYAVEHTKCSPGQYIKQNGTALKDTECAGCAKGTYSNGSLHICKQHSKCEDLGLTEITKGTNSLDAECGKKTPVALIVGVILAAVILVGALTFAIRKYQSRDGITKKIGHKPHKERNMSSKNRMEMCAFNHTGHMASPVEEDCGKHCDPKEIEFLCIRSAGWTGKMNLRHLKNKTLARYLCCPHIWK</sequence>
<dbReference type="GO" id="GO:2000406">
    <property type="term" value="P:positive regulation of T cell migration"/>
    <property type="evidence" value="ECO:0007669"/>
    <property type="project" value="TreeGrafter"/>
</dbReference>
<keyword evidence="7 13" id="KW-1133">Transmembrane helix</keyword>
<evidence type="ECO:0000256" key="1">
    <source>
        <dbReference type="ARBA" id="ARBA00004479"/>
    </source>
</evidence>
<evidence type="ECO:0000256" key="4">
    <source>
        <dbReference type="ARBA" id="ARBA00022692"/>
    </source>
</evidence>
<name>A0A9D3SQB5_9TELE</name>
<dbReference type="PRINTS" id="PR01680">
    <property type="entry name" value="TNFACTORR6"/>
</dbReference>
<comment type="caution">
    <text evidence="12">Lacks conserved residue(s) required for the propagation of feature annotation.</text>
</comment>
<feature type="disulfide bond" evidence="12">
    <location>
        <begin position="363"/>
        <end position="378"/>
    </location>
</feature>
<feature type="repeat" description="TNFR-Cys" evidence="12">
    <location>
        <begin position="362"/>
        <end position="404"/>
    </location>
</feature>
<keyword evidence="5" id="KW-0732">Signal</keyword>
<keyword evidence="2" id="KW-0597">Phosphoprotein</keyword>
<dbReference type="FunFam" id="2.10.50.10:FF:000065">
    <property type="entry name" value="TNF receptor superfamily member 14"/>
    <property type="match status" value="1"/>
</dbReference>
<dbReference type="FunFam" id="2.10.50.10:FF:000009">
    <property type="entry name" value="Tumor necrosis factor receptor superfamily member 14"/>
    <property type="match status" value="2"/>
</dbReference>
<keyword evidence="8 13" id="KW-0472">Membrane</keyword>
<evidence type="ECO:0000256" key="6">
    <source>
        <dbReference type="ARBA" id="ARBA00022737"/>
    </source>
</evidence>
<dbReference type="AlphaFoldDB" id="A0A9D3SQB5"/>
<comment type="subcellular location">
    <subcellularLocation>
        <location evidence="1">Membrane</location>
        <topology evidence="1">Single-pass type I membrane protein</topology>
    </subcellularLocation>
</comment>
<dbReference type="GO" id="GO:0046642">
    <property type="term" value="P:negative regulation of alpha-beta T cell proliferation"/>
    <property type="evidence" value="ECO:0007669"/>
    <property type="project" value="TreeGrafter"/>
</dbReference>
<dbReference type="EMBL" id="JAHKSW010000005">
    <property type="protein sequence ID" value="KAG7332617.1"/>
    <property type="molecule type" value="Genomic_DNA"/>
</dbReference>
<evidence type="ECO:0000256" key="10">
    <source>
        <dbReference type="ARBA" id="ARBA00023170"/>
    </source>
</evidence>
<evidence type="ECO:0000256" key="5">
    <source>
        <dbReference type="ARBA" id="ARBA00022729"/>
    </source>
</evidence>
<feature type="transmembrane region" description="Helical" evidence="13">
    <location>
        <begin position="494"/>
        <end position="515"/>
    </location>
</feature>
<evidence type="ECO:0000256" key="13">
    <source>
        <dbReference type="SAM" id="Phobius"/>
    </source>
</evidence>
<evidence type="ECO:0000256" key="9">
    <source>
        <dbReference type="ARBA" id="ARBA00023157"/>
    </source>
</evidence>
<dbReference type="PROSITE" id="PS00652">
    <property type="entry name" value="TNFR_NGFR_1"/>
    <property type="match status" value="2"/>
</dbReference>
<dbReference type="PANTHER" id="PTHR46838:SF1">
    <property type="entry name" value="TUMOR NECROSIS FACTOR RECEPTOR SUPERFAMILY MEMBER 14"/>
    <property type="match status" value="1"/>
</dbReference>
<dbReference type="GO" id="GO:0002720">
    <property type="term" value="P:positive regulation of cytokine production involved in immune response"/>
    <property type="evidence" value="ECO:0007669"/>
    <property type="project" value="TreeGrafter"/>
</dbReference>
<feature type="repeat" description="TNFR-Cys" evidence="12">
    <location>
        <begin position="19"/>
        <end position="63"/>
    </location>
</feature>
<evidence type="ECO:0000256" key="8">
    <source>
        <dbReference type="ARBA" id="ARBA00023136"/>
    </source>
</evidence>
<dbReference type="SMART" id="SM00208">
    <property type="entry name" value="TNFR"/>
    <property type="match status" value="7"/>
</dbReference>
<keyword evidence="9 12" id="KW-1015">Disulfide bond</keyword>
<dbReference type="FunFam" id="2.10.50.10:FF:000007">
    <property type="entry name" value="TNF receptor superfamily member 14"/>
    <property type="match status" value="1"/>
</dbReference>
<dbReference type="PROSITE" id="PS50050">
    <property type="entry name" value="TNFR_NGFR_2"/>
    <property type="match status" value="2"/>
</dbReference>
<dbReference type="Proteomes" id="UP000824219">
    <property type="component" value="Linkage Group LG05"/>
</dbReference>
<evidence type="ECO:0000256" key="11">
    <source>
        <dbReference type="ARBA" id="ARBA00023180"/>
    </source>
</evidence>
<keyword evidence="4 13" id="KW-0812">Transmembrane</keyword>
<dbReference type="GO" id="GO:0009897">
    <property type="term" value="C:external side of plasma membrane"/>
    <property type="evidence" value="ECO:0007669"/>
    <property type="project" value="TreeGrafter"/>
</dbReference>